<dbReference type="Pfam" id="PF02801">
    <property type="entry name" value="Ketoacyl-synt_C"/>
    <property type="match status" value="1"/>
</dbReference>
<dbReference type="InterPro" id="IPR014031">
    <property type="entry name" value="Ketoacyl_synth_C"/>
</dbReference>
<dbReference type="Gene3D" id="3.40.366.10">
    <property type="entry name" value="Malonyl-Coenzyme A Acyl Carrier Protein, domain 2"/>
    <property type="match status" value="1"/>
</dbReference>
<dbReference type="GO" id="GO:0030170">
    <property type="term" value="F:pyridoxal phosphate binding"/>
    <property type="evidence" value="ECO:0007669"/>
    <property type="project" value="InterPro"/>
</dbReference>
<dbReference type="InterPro" id="IPR016035">
    <property type="entry name" value="Acyl_Trfase/lysoPLipase"/>
</dbReference>
<dbReference type="InterPro" id="IPR014030">
    <property type="entry name" value="Ketoacyl_synth_N"/>
</dbReference>
<dbReference type="InterPro" id="IPR025110">
    <property type="entry name" value="AMP-bd_C"/>
</dbReference>
<dbReference type="Proteomes" id="UP000462014">
    <property type="component" value="Unassembled WGS sequence"/>
</dbReference>
<dbReference type="SUPFAM" id="SSF47336">
    <property type="entry name" value="ACP-like"/>
    <property type="match status" value="2"/>
</dbReference>
<dbReference type="Pfam" id="PF16197">
    <property type="entry name" value="KAsynt_C_assoc"/>
    <property type="match status" value="1"/>
</dbReference>
<dbReference type="Pfam" id="PF13193">
    <property type="entry name" value="AMP-binding_C"/>
    <property type="match status" value="1"/>
</dbReference>
<dbReference type="InterPro" id="IPR042099">
    <property type="entry name" value="ANL_N_sf"/>
</dbReference>
<evidence type="ECO:0000313" key="8">
    <source>
        <dbReference type="Proteomes" id="UP000462014"/>
    </source>
</evidence>
<evidence type="ECO:0000259" key="6">
    <source>
        <dbReference type="PROSITE" id="PS52004"/>
    </source>
</evidence>
<dbReference type="InterPro" id="IPR015424">
    <property type="entry name" value="PyrdxlP-dep_Trfase"/>
</dbReference>
<protein>
    <submittedName>
        <fullName evidence="7">Amino acid adenylation domain-containing protein</fullName>
    </submittedName>
</protein>
<dbReference type="Pfam" id="PF00550">
    <property type="entry name" value="PP-binding"/>
    <property type="match status" value="2"/>
</dbReference>
<evidence type="ECO:0000256" key="2">
    <source>
        <dbReference type="ARBA" id="ARBA00022553"/>
    </source>
</evidence>
<dbReference type="InterPro" id="IPR014043">
    <property type="entry name" value="Acyl_transferase_dom"/>
</dbReference>
<dbReference type="SUPFAM" id="SSF55048">
    <property type="entry name" value="Probable ACP-binding domain of malonyl-CoA ACP transacylase"/>
    <property type="match status" value="1"/>
</dbReference>
<dbReference type="InterPro" id="IPR016039">
    <property type="entry name" value="Thiolase-like"/>
</dbReference>
<gene>
    <name evidence="7" type="ORF">GO621_12710</name>
</gene>
<sequence length="2180" mass="240075">MGYKNIHFIHQLFQQQVQQTPNAVAVSMAGKQLTYQQLEESSNLLAGFIAEQAFSSGLISISTTRSLEMIVGVLAILKAGKAYLPLDPNYPKDRLQQLVSDSGTQFCLAPKNEKGFFEKLGLRSIQPEEKSAVNLSDINPGDLAYVLYTSGSTGAPKGVCMGHASLVNLITWQKQHSVAAEDSRTLQFAPLSFDVSFQEIFATLCTGGHLVLLTDNERLNPNLLLQFLQDKQINRLFLPFVALQYLTEAAVSGKIFPPFLQEVMTAGEQLKITPQIRQFFNSLPGCVLFNQYGPTECHVVTQLKLAEDPQNWPSLPSIGTAIDEVEVLILDEELNQVADGETGELCLSGKCIAEGYLNQPELNQEKFPIINHPVKEALRIYRTGDLARIQPNKEIEFLGRIDHQIKIRGYRIEPGEIETLLNQSAAVKQSVVVAWEDVPGLTRLVAYLVASGNQQDTTVLRQIIAQKLPDYMMPAAFIWLKELPFTSSGKVDKKLLPKPDFKRPELTSFYKAPSTETEKRIAANWEALLQLNEIGTEDSFFELGGNSLLALKSIAALKEQWQYQLPVAKLYQFPTISGIAKYFSGGDTSIITQKNTGKRSIGREVAVIGMACRFPGANNIGEFWEILKNGKETTSFFTDDELDPAIPSTLKNNPDYVKARGLIDHADEFDASFFGINPKAAELMDPQQRVFLELAREVLETTGHLPEKFSGTTGVFAGSGNNSYYQNNVFTNTEKVENVGTFQVMALNEKDYIASRTAYELNLKGPAVSVYAACSTGLLAITQAAESIRNGQCSVAVAGASAITSPLKSGSLYQEGAMFSKDGHCRPFDANAQGTVFSDGAGVVLLKSLEDAERDGDTIFAVLKGAGVNNDGSGKSSFTAPSAEGQANAIAMALANAQVDAASISYIETHGTATPIGDPIEIEGLKLAFGKQTDLQFCAIGSVKSNFGHLTAAAGVAGFIKTALALHYQQIPASINYNRPNPNIDFEHSPFFVNTELKNWQVKEARFAGISSFGVGGTNVHVIMQEYLQTPIEETAPKPACLITWSAKTEDSLQNYTKSLIDYIDKYPETAAADIAYTLHHTRQDFNFRDFLVVSDVQDLQEKLELAAVKPAQKNLQNNRLKVAFLFPGQGSQSVNMNLELYQQESVFRDAVDECAIWLKQELGEDIRNIIYPDSSGPASAEKLKQTLYAQPAVFTMQYAMAKLWLSWGLQPESVAGHSLGEFMAAHLAGVFSLEDALKLVVARCKLMQVLPGGSMLAVKISQQKLEKILPASLSIAAVNSRDIMVVSGEDEAIASFSTQLNEQEIPGRLLENKHAFHSALMNPILKPFEAVVKTIALNPPKTPIVSTVTGTWLKPEEATSAGYWSAHIRNTVLFADAVDTLLIDQHNFLIGVGPGNALAPLVRQQCVNKNAMFASAVAPTGEKESVYAGMLKVLGQLWAEGFKPDWKAFYSGQIRRKLQLPPYAYDYKKCWANPISTAFKTDAGPLLQQENIKAQKIQPEQPKVMKINKLSEQIKTILYDASGIELQEMQPDCTFIEMGFDSLLLTQISLSLTKKFNVPVSFRNLNEQFDTIELLAAYLETKLPKEAFQEEVVQQMPSFSVPIQSTNSGQDNSVLNLLAQQIQLISQQINLLQDDKKTGIKEVFVAAEQKPVELQLSAEEAAEIKKPFGATARIQKEKEELSVLQRDFLKNLIKQYNQKTAKSKAQAQENRAFMADPRVVSGFSPATKEIVYPLVVNKSKGSHLWDVDGNEYIDALNGFGSNFLGYQPDFVKKALQEQLENGYEIGPQHQLAGEVSQLICEFTGADRAALCNTGSEAVLGAMRIARTVTGRPLIVAFSGSYHGIVDEVIVRGTKKLKSFPAAPGIMPEAVQNMLILDYGTDESLKIIKERVHELAAVLVEPVQSRRPEFQPIEFLKELRQITEEAGTPLIFDEVITGFRMHPGGAQALFGIKADLGTYGKVIGGGLSIGVIAGKKLLMDALDGGFWQYGDDSTPEAGVTYFAGTFVRHPLTLAATKATLNYLKEQGPDLQKKINAETSRLAEAMNKTCNEHQLPIYIASFGSLWKIKFKHEYKHNELLFTLMRMKGIHIWDNFPCFLTQAHTKEEVNRIAKIFEESALELAAAGFLGFNETRNQLQKSMVKEAPPIPGARLGKDKNGNTAWFIAHPEHKDKFLQVKQNN</sequence>
<dbReference type="CDD" id="cd00833">
    <property type="entry name" value="PKS"/>
    <property type="match status" value="1"/>
</dbReference>
<dbReference type="InterPro" id="IPR032821">
    <property type="entry name" value="PKS_assoc"/>
</dbReference>
<dbReference type="PROSITE" id="PS52004">
    <property type="entry name" value="KS3_2"/>
    <property type="match status" value="1"/>
</dbReference>
<dbReference type="CDD" id="cd00610">
    <property type="entry name" value="OAT_like"/>
    <property type="match status" value="1"/>
</dbReference>
<dbReference type="InterPro" id="IPR006162">
    <property type="entry name" value="Ppantetheine_attach_site"/>
</dbReference>
<proteinExistence type="predicted"/>
<dbReference type="SMART" id="SM00827">
    <property type="entry name" value="PKS_AT"/>
    <property type="match status" value="1"/>
</dbReference>
<dbReference type="InterPro" id="IPR015421">
    <property type="entry name" value="PyrdxlP-dep_Trfase_major"/>
</dbReference>
<dbReference type="InterPro" id="IPR036736">
    <property type="entry name" value="ACP-like_sf"/>
</dbReference>
<feature type="domain" description="Ketosynthase family 3 (KS3)" evidence="6">
    <location>
        <begin position="602"/>
        <end position="1026"/>
    </location>
</feature>
<dbReference type="PROSITE" id="PS00012">
    <property type="entry name" value="PHOSPHOPANTETHEINE"/>
    <property type="match status" value="1"/>
</dbReference>
<dbReference type="RefSeq" id="WP_157567584.1">
    <property type="nucleotide sequence ID" value="NZ_WPIK01000010.1"/>
</dbReference>
<feature type="domain" description="Carrier" evidence="5">
    <location>
        <begin position="512"/>
        <end position="587"/>
    </location>
</feature>
<dbReference type="GO" id="GO:0044550">
    <property type="term" value="P:secondary metabolite biosynthetic process"/>
    <property type="evidence" value="ECO:0007669"/>
    <property type="project" value="UniProtKB-ARBA"/>
</dbReference>
<dbReference type="InterPro" id="IPR020845">
    <property type="entry name" value="AMP-binding_CS"/>
</dbReference>
<dbReference type="GO" id="GO:0008483">
    <property type="term" value="F:transaminase activity"/>
    <property type="evidence" value="ECO:0007669"/>
    <property type="project" value="InterPro"/>
</dbReference>
<dbReference type="InterPro" id="IPR045851">
    <property type="entry name" value="AMP-bd_C_sf"/>
</dbReference>
<keyword evidence="1" id="KW-0596">Phosphopantetheine</keyword>
<dbReference type="Pfam" id="PF00202">
    <property type="entry name" value="Aminotran_3"/>
    <property type="match status" value="1"/>
</dbReference>
<dbReference type="PROSITE" id="PS00455">
    <property type="entry name" value="AMP_BINDING"/>
    <property type="match status" value="1"/>
</dbReference>
<evidence type="ECO:0000259" key="5">
    <source>
        <dbReference type="PROSITE" id="PS50075"/>
    </source>
</evidence>
<dbReference type="InterPro" id="IPR016036">
    <property type="entry name" value="Malonyl_transacylase_ACP-bd"/>
</dbReference>
<dbReference type="Gene3D" id="3.90.1150.10">
    <property type="entry name" value="Aspartate Aminotransferase, domain 1"/>
    <property type="match status" value="1"/>
</dbReference>
<dbReference type="SUPFAM" id="SSF56801">
    <property type="entry name" value="Acetyl-CoA synthetase-like"/>
    <property type="match status" value="1"/>
</dbReference>
<dbReference type="GO" id="GO:0004312">
    <property type="term" value="F:fatty acid synthase activity"/>
    <property type="evidence" value="ECO:0007669"/>
    <property type="project" value="TreeGrafter"/>
</dbReference>
<dbReference type="PANTHER" id="PTHR43775:SF51">
    <property type="entry name" value="INACTIVE PHENOLPHTHIOCEROL SYNTHESIS POLYKETIDE SYNTHASE TYPE I PKS1-RELATED"/>
    <property type="match status" value="1"/>
</dbReference>
<dbReference type="Gene3D" id="3.30.300.30">
    <property type="match status" value="1"/>
</dbReference>
<dbReference type="InterPro" id="IPR050091">
    <property type="entry name" value="PKS_NRPS_Biosynth_Enz"/>
</dbReference>
<dbReference type="SUPFAM" id="SSF53383">
    <property type="entry name" value="PLP-dependent transferases"/>
    <property type="match status" value="1"/>
</dbReference>
<dbReference type="GO" id="GO:0004315">
    <property type="term" value="F:3-oxoacyl-[acyl-carrier-protein] synthase activity"/>
    <property type="evidence" value="ECO:0007669"/>
    <property type="project" value="InterPro"/>
</dbReference>
<dbReference type="PROSITE" id="PS50075">
    <property type="entry name" value="CARRIER"/>
    <property type="match status" value="2"/>
</dbReference>
<name>A0A7K1SYQ9_9SPHI</name>
<dbReference type="Gene3D" id="3.40.50.12780">
    <property type="entry name" value="N-terminal domain of ligase-like"/>
    <property type="match status" value="1"/>
</dbReference>
<dbReference type="InterPro" id="IPR018201">
    <property type="entry name" value="Ketoacyl_synth_AS"/>
</dbReference>
<dbReference type="PANTHER" id="PTHR43775">
    <property type="entry name" value="FATTY ACID SYNTHASE"/>
    <property type="match status" value="1"/>
</dbReference>
<keyword evidence="3" id="KW-0808">Transferase</keyword>
<dbReference type="InterPro" id="IPR010071">
    <property type="entry name" value="AA_adenyl_dom"/>
</dbReference>
<dbReference type="NCBIfam" id="TIGR01733">
    <property type="entry name" value="AA-adenyl-dom"/>
    <property type="match status" value="1"/>
</dbReference>
<dbReference type="InterPro" id="IPR001227">
    <property type="entry name" value="Ac_transferase_dom_sf"/>
</dbReference>
<dbReference type="InterPro" id="IPR009081">
    <property type="entry name" value="PP-bd_ACP"/>
</dbReference>
<evidence type="ECO:0000256" key="3">
    <source>
        <dbReference type="ARBA" id="ARBA00022679"/>
    </source>
</evidence>
<dbReference type="FunFam" id="3.30.300.30:FF:000010">
    <property type="entry name" value="Enterobactin synthetase component F"/>
    <property type="match status" value="1"/>
</dbReference>
<dbReference type="SMART" id="SM00825">
    <property type="entry name" value="PKS_KS"/>
    <property type="match status" value="1"/>
</dbReference>
<keyword evidence="2" id="KW-0597">Phosphoprotein</keyword>
<evidence type="ECO:0000256" key="1">
    <source>
        <dbReference type="ARBA" id="ARBA00022450"/>
    </source>
</evidence>
<dbReference type="Gene3D" id="3.30.70.3290">
    <property type="match status" value="1"/>
</dbReference>
<dbReference type="Gene3D" id="3.40.47.10">
    <property type="match status" value="1"/>
</dbReference>
<dbReference type="Pfam" id="PF00109">
    <property type="entry name" value="ketoacyl-synt"/>
    <property type="match status" value="1"/>
</dbReference>
<dbReference type="Pfam" id="PF00501">
    <property type="entry name" value="AMP-binding"/>
    <property type="match status" value="1"/>
</dbReference>
<keyword evidence="8" id="KW-1185">Reference proteome</keyword>
<dbReference type="EMBL" id="WPIK01000010">
    <property type="protein sequence ID" value="MVN22397.1"/>
    <property type="molecule type" value="Genomic_DNA"/>
</dbReference>
<comment type="caution">
    <text evidence="7">The sequence shown here is derived from an EMBL/GenBank/DDBJ whole genome shotgun (WGS) entry which is preliminary data.</text>
</comment>
<dbReference type="SUPFAM" id="SSF53901">
    <property type="entry name" value="Thiolase-like"/>
    <property type="match status" value="1"/>
</dbReference>
<dbReference type="SUPFAM" id="SSF52151">
    <property type="entry name" value="FabD/lysophospholipase-like"/>
    <property type="match status" value="1"/>
</dbReference>
<dbReference type="InterPro" id="IPR020841">
    <property type="entry name" value="PKS_Beta-ketoAc_synthase_dom"/>
</dbReference>
<feature type="domain" description="Carrier" evidence="5">
    <location>
        <begin position="1509"/>
        <end position="1584"/>
    </location>
</feature>
<organism evidence="7 8">
    <name type="scientific">Mucilaginibacter arboris</name>
    <dbReference type="NCBI Taxonomy" id="2682090"/>
    <lineage>
        <taxon>Bacteria</taxon>
        <taxon>Pseudomonadati</taxon>
        <taxon>Bacteroidota</taxon>
        <taxon>Sphingobacteriia</taxon>
        <taxon>Sphingobacteriales</taxon>
        <taxon>Sphingobacteriaceae</taxon>
        <taxon>Mucilaginibacter</taxon>
    </lineage>
</organism>
<accession>A0A7K1SYQ9</accession>
<dbReference type="GO" id="GO:0006633">
    <property type="term" value="P:fatty acid biosynthetic process"/>
    <property type="evidence" value="ECO:0007669"/>
    <property type="project" value="InterPro"/>
</dbReference>
<evidence type="ECO:0000256" key="4">
    <source>
        <dbReference type="ARBA" id="ARBA00022898"/>
    </source>
</evidence>
<dbReference type="Gene3D" id="1.10.1200.10">
    <property type="entry name" value="ACP-like"/>
    <property type="match status" value="2"/>
</dbReference>
<dbReference type="Gene3D" id="3.30.70.250">
    <property type="entry name" value="Malonyl-CoA ACP transacylase, ACP-binding"/>
    <property type="match status" value="1"/>
</dbReference>
<dbReference type="Pfam" id="PF00698">
    <property type="entry name" value="Acyl_transf_1"/>
    <property type="match status" value="1"/>
</dbReference>
<dbReference type="Gene3D" id="3.40.640.10">
    <property type="entry name" value="Type I PLP-dependent aspartate aminotransferase-like (Major domain)"/>
    <property type="match status" value="1"/>
</dbReference>
<dbReference type="InterPro" id="IPR015422">
    <property type="entry name" value="PyrdxlP-dep_Trfase_small"/>
</dbReference>
<dbReference type="InterPro" id="IPR005814">
    <property type="entry name" value="Aminotrans_3"/>
</dbReference>
<evidence type="ECO:0000313" key="7">
    <source>
        <dbReference type="EMBL" id="MVN22397.1"/>
    </source>
</evidence>
<dbReference type="PROSITE" id="PS00606">
    <property type="entry name" value="KS3_1"/>
    <property type="match status" value="1"/>
</dbReference>
<keyword evidence="4" id="KW-0663">Pyridoxal phosphate</keyword>
<reference evidence="7 8" key="1">
    <citation type="submission" date="2019-12" db="EMBL/GenBank/DDBJ databases">
        <title>Mucilaginibacter sp. HMF7410 genome sequencing and assembly.</title>
        <authorList>
            <person name="Kang H."/>
            <person name="Cha I."/>
            <person name="Kim H."/>
            <person name="Joh K."/>
        </authorList>
    </citation>
    <scope>NUCLEOTIDE SEQUENCE [LARGE SCALE GENOMIC DNA]</scope>
    <source>
        <strain evidence="7 8">HMF7410</strain>
    </source>
</reference>
<dbReference type="InterPro" id="IPR000873">
    <property type="entry name" value="AMP-dep_synth/lig_dom"/>
</dbReference>